<name>A0A7Z2GGX8_9BURK</name>
<dbReference type="AlphaFoldDB" id="A0A7Z2GGX8"/>
<evidence type="ECO:0000259" key="2">
    <source>
        <dbReference type="Pfam" id="PF02911"/>
    </source>
</evidence>
<dbReference type="RefSeq" id="WP_158950274.1">
    <property type="nucleotide sequence ID" value="NZ_CP046913.1"/>
</dbReference>
<gene>
    <name evidence="3" type="ORF">FAZ98_07560</name>
</gene>
<evidence type="ECO:0000259" key="1">
    <source>
        <dbReference type="Pfam" id="PF00551"/>
    </source>
</evidence>
<reference evidence="3 4" key="1">
    <citation type="submission" date="2019-12" db="EMBL/GenBank/DDBJ databases">
        <title>Paraburkholderia acidiphila 7Q-K02 sp. nov and Paraburkholderia acidisoli DHF22 sp. nov., two strains isolated from forest soil.</title>
        <authorList>
            <person name="Gao Z."/>
            <person name="Qiu L."/>
        </authorList>
    </citation>
    <scope>NUCLEOTIDE SEQUENCE [LARGE SCALE GENOMIC DNA]</scope>
    <source>
        <strain evidence="3 4">DHF22</strain>
    </source>
</reference>
<feature type="domain" description="Formyl transferase N-terminal" evidence="1">
    <location>
        <begin position="25"/>
        <end position="179"/>
    </location>
</feature>
<dbReference type="KEGG" id="pacs:FAZ98_07560"/>
<sequence length="318" mass="34306">MKPRAVVFAYHNVGVRGLQVLLARGVDVALVVTHEDSPTENIWFGSVKSVAEEHGIEVVTPADPKSAELRAAVSAAQPDFIFSFYYRHMLPVDLLALAARGAYNMHGSLLPKYRGRVPTNWAVLHGETETGATLHEMAAKPDAGAILAQTPVPILPDDTAAQVFDKTTVAAEQTLWRVLPALLAGEAPHLPNDLTKGSYYGGRKPEDGRVDFTQSAQQVYNLVRAVAPPYPGAFTDLHGERFVIARARLVRPGTQDAERVRALGALPPGLHVSDNALFALCGDGRAIAIHELRHQRDGQDTVVTPAAFSDLISSVPRP</sequence>
<organism evidence="3 4">
    <name type="scientific">Paraburkholderia acidisoli</name>
    <dbReference type="NCBI Taxonomy" id="2571748"/>
    <lineage>
        <taxon>Bacteria</taxon>
        <taxon>Pseudomonadati</taxon>
        <taxon>Pseudomonadota</taxon>
        <taxon>Betaproteobacteria</taxon>
        <taxon>Burkholderiales</taxon>
        <taxon>Burkholderiaceae</taxon>
        <taxon>Paraburkholderia</taxon>
    </lineage>
</organism>
<dbReference type="SUPFAM" id="SSF53328">
    <property type="entry name" value="Formyltransferase"/>
    <property type="match status" value="1"/>
</dbReference>
<dbReference type="Proteomes" id="UP000433577">
    <property type="component" value="Chromosome 1"/>
</dbReference>
<dbReference type="Pfam" id="PF00551">
    <property type="entry name" value="Formyl_trans_N"/>
    <property type="match status" value="1"/>
</dbReference>
<protein>
    <submittedName>
        <fullName evidence="3">Formyltransferase</fullName>
    </submittedName>
</protein>
<feature type="domain" description="Formyl transferase C-terminal" evidence="2">
    <location>
        <begin position="204"/>
        <end position="294"/>
    </location>
</feature>
<dbReference type="OrthoDB" id="9802815at2"/>
<accession>A0A7Z2GGX8</accession>
<keyword evidence="4" id="KW-1185">Reference proteome</keyword>
<evidence type="ECO:0000313" key="4">
    <source>
        <dbReference type="Proteomes" id="UP000433577"/>
    </source>
</evidence>
<keyword evidence="3" id="KW-0808">Transferase</keyword>
<dbReference type="PANTHER" id="PTHR11138">
    <property type="entry name" value="METHIONYL-TRNA FORMYLTRANSFERASE"/>
    <property type="match status" value="1"/>
</dbReference>
<dbReference type="InterPro" id="IPR036477">
    <property type="entry name" value="Formyl_transf_N_sf"/>
</dbReference>
<evidence type="ECO:0000313" key="3">
    <source>
        <dbReference type="EMBL" id="QGZ61602.1"/>
    </source>
</evidence>
<dbReference type="InterPro" id="IPR002376">
    <property type="entry name" value="Formyl_transf_N"/>
</dbReference>
<dbReference type="Gene3D" id="3.40.50.12230">
    <property type="match status" value="1"/>
</dbReference>
<dbReference type="Pfam" id="PF02911">
    <property type="entry name" value="Formyl_trans_C"/>
    <property type="match status" value="1"/>
</dbReference>
<dbReference type="GO" id="GO:0005829">
    <property type="term" value="C:cytosol"/>
    <property type="evidence" value="ECO:0007669"/>
    <property type="project" value="TreeGrafter"/>
</dbReference>
<dbReference type="NCBIfam" id="NF005414">
    <property type="entry name" value="PRK06988.1"/>
    <property type="match status" value="1"/>
</dbReference>
<dbReference type="SUPFAM" id="SSF50486">
    <property type="entry name" value="FMT C-terminal domain-like"/>
    <property type="match status" value="1"/>
</dbReference>
<proteinExistence type="predicted"/>
<dbReference type="GO" id="GO:0004479">
    <property type="term" value="F:methionyl-tRNA formyltransferase activity"/>
    <property type="evidence" value="ECO:0007669"/>
    <property type="project" value="TreeGrafter"/>
</dbReference>
<dbReference type="InterPro" id="IPR011034">
    <property type="entry name" value="Formyl_transferase-like_C_sf"/>
</dbReference>
<dbReference type="PANTHER" id="PTHR11138:SF5">
    <property type="entry name" value="METHIONYL-TRNA FORMYLTRANSFERASE, MITOCHONDRIAL"/>
    <property type="match status" value="1"/>
</dbReference>
<dbReference type="EMBL" id="CP046913">
    <property type="protein sequence ID" value="QGZ61602.1"/>
    <property type="molecule type" value="Genomic_DNA"/>
</dbReference>
<dbReference type="InterPro" id="IPR005793">
    <property type="entry name" value="Formyl_trans_C"/>
</dbReference>